<keyword evidence="1" id="KW-0175">Coiled coil</keyword>
<organism evidence="3 4">
    <name type="scientific">Trichoderma longibrachiatum ATCC 18648</name>
    <dbReference type="NCBI Taxonomy" id="983965"/>
    <lineage>
        <taxon>Eukaryota</taxon>
        <taxon>Fungi</taxon>
        <taxon>Dikarya</taxon>
        <taxon>Ascomycota</taxon>
        <taxon>Pezizomycotina</taxon>
        <taxon>Sordariomycetes</taxon>
        <taxon>Hypocreomycetidae</taxon>
        <taxon>Hypocreales</taxon>
        <taxon>Hypocreaceae</taxon>
        <taxon>Trichoderma</taxon>
    </lineage>
</organism>
<dbReference type="EMBL" id="KZ679135">
    <property type="protein sequence ID" value="PTB74963.1"/>
    <property type="molecule type" value="Genomic_DNA"/>
</dbReference>
<dbReference type="OrthoDB" id="3928699at2759"/>
<dbReference type="Proteomes" id="UP000240760">
    <property type="component" value="Unassembled WGS sequence"/>
</dbReference>
<keyword evidence="4" id="KW-1185">Reference proteome</keyword>
<accession>A0A2T4C080</accession>
<protein>
    <submittedName>
        <fullName evidence="3">Uncharacterized protein</fullName>
    </submittedName>
</protein>
<name>A0A2T4C080_TRILO</name>
<gene>
    <name evidence="3" type="ORF">M440DRAFT_1337374</name>
</gene>
<proteinExistence type="predicted"/>
<feature type="coiled-coil region" evidence="1">
    <location>
        <begin position="284"/>
        <end position="346"/>
    </location>
</feature>
<feature type="region of interest" description="Disordered" evidence="2">
    <location>
        <begin position="199"/>
        <end position="270"/>
    </location>
</feature>
<dbReference type="AlphaFoldDB" id="A0A2T4C080"/>
<evidence type="ECO:0000313" key="4">
    <source>
        <dbReference type="Proteomes" id="UP000240760"/>
    </source>
</evidence>
<evidence type="ECO:0000256" key="2">
    <source>
        <dbReference type="SAM" id="MobiDB-lite"/>
    </source>
</evidence>
<dbReference type="Gene3D" id="1.20.5.1160">
    <property type="entry name" value="Vasodilator-stimulated phosphoprotein"/>
    <property type="match status" value="1"/>
</dbReference>
<evidence type="ECO:0000313" key="3">
    <source>
        <dbReference type="EMBL" id="PTB74963.1"/>
    </source>
</evidence>
<reference evidence="3 4" key="1">
    <citation type="submission" date="2016-07" db="EMBL/GenBank/DDBJ databases">
        <title>Multiple horizontal gene transfer events from other fungi enriched the ability of initially mycotrophic Trichoderma (Ascomycota) to feed on dead plant biomass.</title>
        <authorList>
            <consortium name="DOE Joint Genome Institute"/>
            <person name="Aerts A."/>
            <person name="Atanasova L."/>
            <person name="Chenthamara K."/>
            <person name="Zhang J."/>
            <person name="Grujic M."/>
            <person name="Henrissat B."/>
            <person name="Kuo A."/>
            <person name="Salamov A."/>
            <person name="Lipzen A."/>
            <person name="Labutti K."/>
            <person name="Barry K."/>
            <person name="Miao Y."/>
            <person name="Rahimi M.J."/>
            <person name="Shen Q."/>
            <person name="Grigoriev I.V."/>
            <person name="Kubicek C.P."/>
            <person name="Druzhinina I.S."/>
        </authorList>
    </citation>
    <scope>NUCLEOTIDE SEQUENCE [LARGE SCALE GENOMIC DNA]</scope>
    <source>
        <strain evidence="3 4">ATCC 18648</strain>
    </source>
</reference>
<dbReference type="STRING" id="983965.A0A2T4C080"/>
<evidence type="ECO:0000256" key="1">
    <source>
        <dbReference type="SAM" id="Coils"/>
    </source>
</evidence>
<sequence length="382" mass="42515">MPTFPCLDFDFKSPACIEWVSNDATQYLVDPDPQRGRVMFESRFANETSLASFQLHCPVRVKGIESQSHVICLIHTSSITSFEYNENPELPEVVRKKLNCKAIRLHFEFDQPLDLIAPAAATEPVQPRKRLSGQVFDSLRSLVKSSALDVYISDREVSQIKLTAVREAISGRKLKPLNADIPALLASLYGGRGGKVVKLSAPRDHSPASPNEEPPLYADLEPPPPPDGDHSPQPKSDILYQDPTAATGSSNKKRRRLDDSSTSSEPPGSFREILATLCHMREEMQRLAKRVDHLENENKGLREELDDLRASCEKATDDVESGELAVLELHDDLDELKEQVEFLAEGGLYSDAEEHLVETVTNSVLTHILDGGYNTKITFEKS</sequence>